<keyword evidence="1" id="KW-0472">Membrane</keyword>
<feature type="transmembrane region" description="Helical" evidence="1">
    <location>
        <begin position="59"/>
        <end position="80"/>
    </location>
</feature>
<feature type="transmembrane region" description="Helical" evidence="1">
    <location>
        <begin position="6"/>
        <end position="26"/>
    </location>
</feature>
<dbReference type="Proteomes" id="UP000694460">
    <property type="component" value="Unassembled WGS sequence"/>
</dbReference>
<keyword evidence="3" id="KW-1185">Reference proteome</keyword>
<accession>A0ABS4ZZ12</accession>
<evidence type="ECO:0000313" key="3">
    <source>
        <dbReference type="Proteomes" id="UP000694460"/>
    </source>
</evidence>
<evidence type="ECO:0000313" key="2">
    <source>
        <dbReference type="EMBL" id="MBP2454396.1"/>
    </source>
</evidence>
<comment type="caution">
    <text evidence="2">The sequence shown here is derived from an EMBL/GenBank/DDBJ whole genome shotgun (WGS) entry which is preliminary data.</text>
</comment>
<dbReference type="EMBL" id="JAGIOP010000002">
    <property type="protein sequence ID" value="MBP2454396.1"/>
    <property type="molecule type" value="Genomic_DNA"/>
</dbReference>
<reference evidence="2 3" key="1">
    <citation type="submission" date="2021-03" db="EMBL/GenBank/DDBJ databases">
        <title>Sequencing the genomes of 1000 actinobacteria strains.</title>
        <authorList>
            <person name="Klenk H.-P."/>
        </authorList>
    </citation>
    <scope>NUCLEOTIDE SEQUENCE [LARGE SCALE GENOMIC DNA]</scope>
    <source>
        <strain evidence="2 3">DSM 46713</strain>
    </source>
</reference>
<feature type="transmembrane region" description="Helical" evidence="1">
    <location>
        <begin position="343"/>
        <end position="362"/>
    </location>
</feature>
<sequence>MELRWWWVVIAGLAALVVIVLAAFLWPMRQQPRRLRPLAWVGRLTELPEYARAYRRYRILLATIAATTVAVLLCAIVATARPVSSQATTAEINRAHPEDVMLCLQDDPASHDASVMLSYFGGQAATFDSQRLGLTSRTNRVIPLTRDYPFLQGELGRYAGLERLKSTQNPTPEDTAVLQRAQHEFGRAVSYSDYRLTVNDALAMCMKGFPAAGKASDNRRSVIYMGPAGGSEAPIFSDDALAALARSSGIQVNVLTTTTLDASGGLSGIATGSGGRFISYVATADTDGGNGGKGGAGQSSQDTQAPLDQALRSHLDDIRTHPPALTRSDGTIVVEQVRDRPNLILTIGLVIVIAFSISLAGVRR</sequence>
<dbReference type="RefSeq" id="WP_209919760.1">
    <property type="nucleotide sequence ID" value="NZ_JAGIOP010000002.1"/>
</dbReference>
<protein>
    <submittedName>
        <fullName evidence="2">Uncharacterized protein</fullName>
    </submittedName>
</protein>
<keyword evidence="1" id="KW-1133">Transmembrane helix</keyword>
<name>A0ABS4ZZ12_9MYCO</name>
<organism evidence="2 3">
    <name type="scientific">Mycolicibacterium lutetiense</name>
    <dbReference type="NCBI Taxonomy" id="1641992"/>
    <lineage>
        <taxon>Bacteria</taxon>
        <taxon>Bacillati</taxon>
        <taxon>Actinomycetota</taxon>
        <taxon>Actinomycetes</taxon>
        <taxon>Mycobacteriales</taxon>
        <taxon>Mycobacteriaceae</taxon>
        <taxon>Mycolicibacterium</taxon>
    </lineage>
</organism>
<evidence type="ECO:0000256" key="1">
    <source>
        <dbReference type="SAM" id="Phobius"/>
    </source>
</evidence>
<keyword evidence="1" id="KW-0812">Transmembrane</keyword>
<proteinExistence type="predicted"/>
<gene>
    <name evidence="2" type="ORF">JOF57_004309</name>
</gene>